<dbReference type="Proteomes" id="UP000749559">
    <property type="component" value="Unassembled WGS sequence"/>
</dbReference>
<dbReference type="AlphaFoldDB" id="A0A8J1U247"/>
<keyword evidence="3" id="KW-1185">Reference proteome</keyword>
<protein>
    <submittedName>
        <fullName evidence="2">Uncharacterized protein</fullName>
    </submittedName>
</protein>
<evidence type="ECO:0000313" key="2">
    <source>
        <dbReference type="EMBL" id="CAH1786008.1"/>
    </source>
</evidence>
<feature type="region of interest" description="Disordered" evidence="1">
    <location>
        <begin position="297"/>
        <end position="343"/>
    </location>
</feature>
<accession>A0A8J1U247</accession>
<evidence type="ECO:0000256" key="1">
    <source>
        <dbReference type="SAM" id="MobiDB-lite"/>
    </source>
</evidence>
<name>A0A8J1U247_OWEFU</name>
<comment type="caution">
    <text evidence="2">The sequence shown here is derived from an EMBL/GenBank/DDBJ whole genome shotgun (WGS) entry which is preliminary data.</text>
</comment>
<feature type="region of interest" description="Disordered" evidence="1">
    <location>
        <begin position="228"/>
        <end position="257"/>
    </location>
</feature>
<evidence type="ECO:0000313" key="3">
    <source>
        <dbReference type="Proteomes" id="UP000749559"/>
    </source>
</evidence>
<proteinExistence type="predicted"/>
<feature type="compositionally biased region" description="Basic and acidic residues" evidence="1">
    <location>
        <begin position="232"/>
        <end position="241"/>
    </location>
</feature>
<feature type="compositionally biased region" description="Acidic residues" evidence="1">
    <location>
        <begin position="132"/>
        <end position="141"/>
    </location>
</feature>
<feature type="compositionally biased region" description="Polar residues" evidence="1">
    <location>
        <begin position="308"/>
        <end position="317"/>
    </location>
</feature>
<feature type="compositionally biased region" description="Basic and acidic residues" evidence="1">
    <location>
        <begin position="467"/>
        <end position="495"/>
    </location>
</feature>
<gene>
    <name evidence="2" type="ORF">OFUS_LOCUS11981</name>
</gene>
<dbReference type="EMBL" id="CAIIXF020000006">
    <property type="protein sequence ID" value="CAH1786008.1"/>
    <property type="molecule type" value="Genomic_DNA"/>
</dbReference>
<feature type="region of interest" description="Disordered" evidence="1">
    <location>
        <begin position="463"/>
        <end position="498"/>
    </location>
</feature>
<feature type="region of interest" description="Disordered" evidence="1">
    <location>
        <begin position="102"/>
        <end position="212"/>
    </location>
</feature>
<reference evidence="2" key="1">
    <citation type="submission" date="2022-03" db="EMBL/GenBank/DDBJ databases">
        <authorList>
            <person name="Martin C."/>
        </authorList>
    </citation>
    <scope>NUCLEOTIDE SEQUENCE</scope>
</reference>
<feature type="compositionally biased region" description="Polar residues" evidence="1">
    <location>
        <begin position="178"/>
        <end position="190"/>
    </location>
</feature>
<sequence length="534" mass="60872">MVDSANKTGNAANKGSAAAFEFMYSPTRAKLLYWKHADLDSKCERQKQILDWEMNTVVKGLDTSRTIMVRRKDRLDERLDAIFQEKVLRQVLALNKDGKTKQKNLYRPNTTQLETSGPHEVQSPISSQEPLETNETDEGTDVNEGPDVLSIVKKNNLPDLNTNTLEQPLPKSAPSRKSAISQRSPTSRQTPARKKSVTLQDEYEQDMRKNDRQSIEVVNLDNTLITKTVPIKHTEHGERDSYPPSDSKFKPRPHTVPDRLTQLSKRDEDLESRVKGFIERVNQFKKEEDPLEAMLRKQGGNYNGYNGQDFSKQNTTIEGKLSNKGRPTSRTRRSQSLQETSGKKLPLMELPSLYSTKTPGRRKTMCQVDDIQLREAWEKFSLNADLESRQKMAALTAKLKFKAQKERDKSMVPSIGALRASKLWKAKAEEAIKKRQEDRQKMLDFRDPEANIKQLKGMLRAKNNFKKSKDDTGMSRNTETKDDAIEQETSSKEPLQEAVKVDNGSHLIDIALIQLQKPNAIVMKHDKDPQNVAE</sequence>
<organism evidence="2 3">
    <name type="scientific">Owenia fusiformis</name>
    <name type="common">Polychaete worm</name>
    <dbReference type="NCBI Taxonomy" id="6347"/>
    <lineage>
        <taxon>Eukaryota</taxon>
        <taxon>Metazoa</taxon>
        <taxon>Spiralia</taxon>
        <taxon>Lophotrochozoa</taxon>
        <taxon>Annelida</taxon>
        <taxon>Polychaeta</taxon>
        <taxon>Sedentaria</taxon>
        <taxon>Canalipalpata</taxon>
        <taxon>Sabellida</taxon>
        <taxon>Oweniida</taxon>
        <taxon>Oweniidae</taxon>
        <taxon>Owenia</taxon>
    </lineage>
</organism>